<name>A0A222MX17_9BACT</name>
<evidence type="ECO:0000313" key="3">
    <source>
        <dbReference type="EMBL" id="ASQ30644.1"/>
    </source>
</evidence>
<feature type="coiled-coil region" evidence="1">
    <location>
        <begin position="484"/>
        <end position="519"/>
    </location>
</feature>
<gene>
    <name evidence="3" type="ORF">CAV_0986</name>
</gene>
<dbReference type="Proteomes" id="UP000201169">
    <property type="component" value="Chromosome"/>
</dbReference>
<sequence length="622" mass="72862">MSKELVATFKPYELLKQEQSSRKVELDFEIVDFEFICEKNKRYKVYGKDNLEMFYSDDFFVKNFDKITQKFFINILPKKDLPFELKLKADSNLVKIEAKITSNRPFSYYENLKRDLYQCIYKTLAKNNLLTLRLDKNLDNNLENYIQVYKNGEAIQEFEFLLALGSYPIEHQNDEAIFYKQAQVKQIYDEGVYANPVPKDCLLFEYIYRKMGREGRNLRGEILALEPLKFVDNPFVLKDESIYKVEFADRAKYYANDYGFLRKDDRGFFISNTIQVSQVDLKNTGSIKTNVDENTVVEVLYNDVIEDAVKSGIVNIQSSDVKIRGSVGATKLNAKNLEIKGVTHKKSDITSKNAYIKTHKGFLEAENVYIENLEDGIVRAKNVYVKNCLSAKIEAQNIYIENLLNNNKLYPKKTLVIENSIKNLNLIHISPVNVLAADNTNDEYKNIKDLSIKVAKELELITTKMQNLYRYLVSNQVRVLQYKKDDENGNLSDLQERLLKLYENNIDKYNSYVKQYENIIYMKHKIHKKIDFFDTMCFKVNVYIKALNIGEANILAFYPQGSRYLEFKKMLGFVDTNKKFMLVKDDNNETYIKSKKNFNEIELENLKAYLEKLAGRDDFYEI</sequence>
<dbReference type="InterPro" id="IPR046866">
    <property type="entry name" value="FapA_N"/>
</dbReference>
<dbReference type="OrthoDB" id="5353360at2"/>
<proteinExistence type="predicted"/>
<accession>A0A222MX17</accession>
<keyword evidence="1" id="KW-0175">Coiled coil</keyword>
<feature type="domain" description="Flagellar Assembly Protein A N-terminal region" evidence="2">
    <location>
        <begin position="97"/>
        <end position="261"/>
    </location>
</feature>
<dbReference type="Pfam" id="PF20250">
    <property type="entry name" value="FapA_N"/>
    <property type="match status" value="1"/>
</dbReference>
<protein>
    <submittedName>
        <fullName evidence="3">DUF342 domain protein</fullName>
    </submittedName>
</protein>
<keyword evidence="4" id="KW-1185">Reference proteome</keyword>
<reference evidence="3 4" key="1">
    <citation type="submission" date="2017-07" db="EMBL/GenBank/DDBJ databases">
        <title>Analysis of two Campylobacter avium genomes and identification of a novel hippuricase gene.</title>
        <authorList>
            <person name="Miller W.G."/>
            <person name="Chapman M.H."/>
            <person name="Yee E."/>
            <person name="Revez J."/>
            <person name="Bono J.L."/>
            <person name="Rossi M."/>
        </authorList>
    </citation>
    <scope>NUCLEOTIDE SEQUENCE [LARGE SCALE GENOMIC DNA]</scope>
    <source>
        <strain evidence="3 4">LMG 24591</strain>
    </source>
</reference>
<dbReference type="RefSeq" id="WP_094325395.1">
    <property type="nucleotide sequence ID" value="NZ_CP022347.1"/>
</dbReference>
<organism evidence="3 4">
    <name type="scientific">Campylobacter avium LMG 24591</name>
    <dbReference type="NCBI Taxonomy" id="522484"/>
    <lineage>
        <taxon>Bacteria</taxon>
        <taxon>Pseudomonadati</taxon>
        <taxon>Campylobacterota</taxon>
        <taxon>Epsilonproteobacteria</taxon>
        <taxon>Campylobacterales</taxon>
        <taxon>Campylobacteraceae</taxon>
        <taxon>Campylobacter</taxon>
    </lineage>
</organism>
<dbReference type="KEGG" id="cavi:CAV_0986"/>
<evidence type="ECO:0000256" key="1">
    <source>
        <dbReference type="SAM" id="Coils"/>
    </source>
</evidence>
<dbReference type="AlphaFoldDB" id="A0A222MX17"/>
<evidence type="ECO:0000259" key="2">
    <source>
        <dbReference type="Pfam" id="PF20250"/>
    </source>
</evidence>
<dbReference type="EMBL" id="CP022347">
    <property type="protein sequence ID" value="ASQ30644.1"/>
    <property type="molecule type" value="Genomic_DNA"/>
</dbReference>
<evidence type="ECO:0000313" key="4">
    <source>
        <dbReference type="Proteomes" id="UP000201169"/>
    </source>
</evidence>